<dbReference type="EMBL" id="UIVS01000001">
    <property type="protein sequence ID" value="SVP89969.1"/>
    <property type="molecule type" value="Genomic_DNA"/>
</dbReference>
<dbReference type="AlphaFoldDB" id="A0A3B0MXM8"/>
<organism evidence="2">
    <name type="scientific">Theileria annulata</name>
    <dbReference type="NCBI Taxonomy" id="5874"/>
    <lineage>
        <taxon>Eukaryota</taxon>
        <taxon>Sar</taxon>
        <taxon>Alveolata</taxon>
        <taxon>Apicomplexa</taxon>
        <taxon>Aconoidasida</taxon>
        <taxon>Piroplasmida</taxon>
        <taxon>Theileriidae</taxon>
        <taxon>Theileria</taxon>
    </lineage>
</organism>
<protein>
    <submittedName>
        <fullName evidence="2">Uncharacterized protein</fullName>
    </submittedName>
</protein>
<proteinExistence type="predicted"/>
<gene>
    <name evidence="1" type="ORF">TAT_000067400</name>
    <name evidence="2" type="ORF">TAV_000067100</name>
</gene>
<dbReference type="EMBL" id="UIVT01000001">
    <property type="protein sequence ID" value="SVP88822.1"/>
    <property type="molecule type" value="Genomic_DNA"/>
</dbReference>
<name>A0A3B0MXM8_THEAN</name>
<evidence type="ECO:0000313" key="2">
    <source>
        <dbReference type="EMBL" id="SVP89969.1"/>
    </source>
</evidence>
<reference evidence="2" key="1">
    <citation type="submission" date="2018-07" db="EMBL/GenBank/DDBJ databases">
        <authorList>
            <person name="Quirk P.G."/>
            <person name="Krulwich T.A."/>
        </authorList>
    </citation>
    <scope>NUCLEOTIDE SEQUENCE</scope>
    <source>
        <strain evidence="2">Anand</strain>
    </source>
</reference>
<sequence>MDSEDFEDFEDFEEFENLEELIKLIIEKDFKIILIQSNNINESIKVCNILQERFINTNKQFFILGDNNYSIDIISSKRFITGAAKIEGPRKILFS</sequence>
<accession>A0A3B0MXM8</accession>
<evidence type="ECO:0000313" key="1">
    <source>
        <dbReference type="EMBL" id="SVP88822.1"/>
    </source>
</evidence>